<sequence length="579" mass="64477">MDNTAKDSDVSIKNTDEDSEALYDDPPVTISEKAILFFTSSWRGLITIIVPLILIPILTPFPPEKYQWCAYTLMLMAIFWVTECIPLPVTSFLPILIFPMFGVMDTAKTCRCYMNDTIIMFLGSMMLAAAVEQSGLHKRLALWTIRAIGLSHYKLLFAISFITMFVSMWITNTAATTMMVPINSALLKVFEDQNSLKMYEPNKNGDMVATDLSSCYFCAITFSATIGGIGTLVGTATNLVFKGLFSRAFPLAPEYLSFPKFSAFSVPYMLLMEIAMYFYLIIVYFGFLRSNSQAAKDSVITPESIEAAKKTVDNDWVNLGKVTFWEYMVIILFGGAMVLFFARSPQIFQGWGDKIISYFGIKNNKFIGDSVPAMLVCTLMLLLPSNLNIFKNFRAKSYGDLTKAPISSVLNWKIVNDTLPYSFMFLLGGGFALSEAAKEEYSDLNGRIGDVLQNLKTLPNSFIIFLIITFTIFITNFASNVVVCNVLAPIAMQLAKQVKVNPLWYNIAAGFSASYCFCLPVGTPGNLIVQGAADIPTSKMMKAGIGPTISTLILTWFAIYFWAPVIWPDLHEYPSWIGS</sequence>
<dbReference type="InterPro" id="IPR001898">
    <property type="entry name" value="SLC13A/DASS"/>
</dbReference>
<feature type="transmembrane region" description="Helical" evidence="7">
    <location>
        <begin position="503"/>
        <end position="522"/>
    </location>
</feature>
<dbReference type="Pfam" id="PF00939">
    <property type="entry name" value="Na_sulph_symp"/>
    <property type="match status" value="1"/>
</dbReference>
<feature type="transmembrane region" description="Helical" evidence="7">
    <location>
        <begin position="363"/>
        <end position="383"/>
    </location>
</feature>
<evidence type="ECO:0000256" key="2">
    <source>
        <dbReference type="ARBA" id="ARBA00006772"/>
    </source>
</evidence>
<dbReference type="RefSeq" id="XP_028043818.1">
    <property type="nucleotide sequence ID" value="XM_028188017.1"/>
</dbReference>
<comment type="subcellular location">
    <subcellularLocation>
        <location evidence="1">Membrane</location>
        <topology evidence="1">Multi-pass membrane protein</topology>
    </subcellularLocation>
</comment>
<keyword evidence="5 7" id="KW-1133">Transmembrane helix</keyword>
<evidence type="ECO:0000256" key="3">
    <source>
        <dbReference type="ARBA" id="ARBA00022448"/>
    </source>
</evidence>
<reference evidence="9" key="1">
    <citation type="submission" date="2025-08" db="UniProtKB">
        <authorList>
            <consortium name="RefSeq"/>
        </authorList>
    </citation>
    <scope>IDENTIFICATION</scope>
    <source>
        <tissue evidence="9">Silk gland</tissue>
    </source>
</reference>
<keyword evidence="3" id="KW-0813">Transport</keyword>
<accession>A0A6J2KQI4</accession>
<feature type="transmembrane region" description="Helical" evidence="7">
    <location>
        <begin position="216"/>
        <end position="241"/>
    </location>
</feature>
<keyword evidence="4 7" id="KW-0812">Transmembrane</keyword>
<dbReference type="OrthoDB" id="6493944at2759"/>
<keyword evidence="8" id="KW-1185">Reference proteome</keyword>
<evidence type="ECO:0000313" key="8">
    <source>
        <dbReference type="Proteomes" id="UP000504629"/>
    </source>
</evidence>
<evidence type="ECO:0000256" key="7">
    <source>
        <dbReference type="SAM" id="Phobius"/>
    </source>
</evidence>
<evidence type="ECO:0000313" key="9">
    <source>
        <dbReference type="RefSeq" id="XP_028043818.1"/>
    </source>
</evidence>
<feature type="transmembrane region" description="Helical" evidence="7">
    <location>
        <begin position="458"/>
        <end position="483"/>
    </location>
</feature>
<feature type="transmembrane region" description="Helical" evidence="7">
    <location>
        <begin position="261"/>
        <end position="287"/>
    </location>
</feature>
<dbReference type="GO" id="GO:0015137">
    <property type="term" value="F:citrate transmembrane transporter activity"/>
    <property type="evidence" value="ECO:0007669"/>
    <property type="project" value="TreeGrafter"/>
</dbReference>
<keyword evidence="6 7" id="KW-0472">Membrane</keyword>
<evidence type="ECO:0000256" key="1">
    <source>
        <dbReference type="ARBA" id="ARBA00004141"/>
    </source>
</evidence>
<feature type="transmembrane region" description="Helical" evidence="7">
    <location>
        <begin position="152"/>
        <end position="170"/>
    </location>
</feature>
<dbReference type="AlphaFoldDB" id="A0A6J2KQI4"/>
<organism evidence="8 9">
    <name type="scientific">Bombyx mandarina</name>
    <name type="common">Wild silk moth</name>
    <name type="synonym">Wild silkworm</name>
    <dbReference type="NCBI Taxonomy" id="7092"/>
    <lineage>
        <taxon>Eukaryota</taxon>
        <taxon>Metazoa</taxon>
        <taxon>Ecdysozoa</taxon>
        <taxon>Arthropoda</taxon>
        <taxon>Hexapoda</taxon>
        <taxon>Insecta</taxon>
        <taxon>Pterygota</taxon>
        <taxon>Neoptera</taxon>
        <taxon>Endopterygota</taxon>
        <taxon>Lepidoptera</taxon>
        <taxon>Glossata</taxon>
        <taxon>Ditrysia</taxon>
        <taxon>Bombycoidea</taxon>
        <taxon>Bombycidae</taxon>
        <taxon>Bombycinae</taxon>
        <taxon>Bombyx</taxon>
    </lineage>
</organism>
<feature type="transmembrane region" description="Helical" evidence="7">
    <location>
        <begin position="42"/>
        <end position="61"/>
    </location>
</feature>
<feature type="transmembrane region" description="Helical" evidence="7">
    <location>
        <begin position="113"/>
        <end position="131"/>
    </location>
</feature>
<protein>
    <submittedName>
        <fullName evidence="9">Protein I'm not dead yet-like</fullName>
    </submittedName>
</protein>
<gene>
    <name evidence="9" type="primary">LOC114253224</name>
</gene>
<evidence type="ECO:0000256" key="6">
    <source>
        <dbReference type="ARBA" id="ARBA00023136"/>
    </source>
</evidence>
<evidence type="ECO:0000256" key="4">
    <source>
        <dbReference type="ARBA" id="ARBA00022692"/>
    </source>
</evidence>
<dbReference type="Proteomes" id="UP000504629">
    <property type="component" value="Unplaced"/>
</dbReference>
<dbReference type="PANTHER" id="PTHR10283:SF82">
    <property type="entry name" value="SOLUTE CARRIER FAMILY 13 MEMBER 2"/>
    <property type="match status" value="1"/>
</dbReference>
<dbReference type="InterPro" id="IPR031312">
    <property type="entry name" value="Na/sul_symport_CS"/>
</dbReference>
<feature type="transmembrane region" description="Helical" evidence="7">
    <location>
        <begin position="324"/>
        <end position="342"/>
    </location>
</feature>
<dbReference type="PROSITE" id="PS01271">
    <property type="entry name" value="NA_SULFATE"/>
    <property type="match status" value="1"/>
</dbReference>
<name>A0A6J2KQI4_BOMMA</name>
<feature type="transmembrane region" description="Helical" evidence="7">
    <location>
        <begin position="73"/>
        <end position="101"/>
    </location>
</feature>
<dbReference type="PANTHER" id="PTHR10283">
    <property type="entry name" value="SOLUTE CARRIER FAMILY 13 MEMBER"/>
    <property type="match status" value="1"/>
</dbReference>
<proteinExistence type="inferred from homology"/>
<dbReference type="GeneID" id="114253224"/>
<evidence type="ECO:0000256" key="5">
    <source>
        <dbReference type="ARBA" id="ARBA00022989"/>
    </source>
</evidence>
<comment type="similarity">
    <text evidence="2">Belongs to the SLC13A/DASS transporter (TC 2.A.47) family. NADC subfamily.</text>
</comment>
<dbReference type="GO" id="GO:0015141">
    <property type="term" value="F:succinate transmembrane transporter activity"/>
    <property type="evidence" value="ECO:0007669"/>
    <property type="project" value="TreeGrafter"/>
</dbReference>
<dbReference type="GO" id="GO:0005886">
    <property type="term" value="C:plasma membrane"/>
    <property type="evidence" value="ECO:0007669"/>
    <property type="project" value="TreeGrafter"/>
</dbReference>
<feature type="transmembrane region" description="Helical" evidence="7">
    <location>
        <begin position="543"/>
        <end position="563"/>
    </location>
</feature>
<dbReference type="KEGG" id="bman:114253224"/>